<accession>W9SM34</accession>
<sequence>MVSSITREHASVRLREEREWEKINGEESVLIDGGRHRPTAGGSCQHGRRIVLRFGYSPICFEIVTIECRRRSHLRQCGEIAQWDEDRAAVGESCSRGSGVTFVVGGGAKCVIAGGEASSRVAGSYGEVQ</sequence>
<dbReference type="AlphaFoldDB" id="W9SM34"/>
<proteinExistence type="predicted"/>
<gene>
    <name evidence="1" type="ORF">L484_013336</name>
</gene>
<keyword evidence="2" id="KW-1185">Reference proteome</keyword>
<name>W9SM34_9ROSA</name>
<dbReference type="EMBL" id="KE345800">
    <property type="protein sequence ID" value="EXC16756.1"/>
    <property type="molecule type" value="Genomic_DNA"/>
</dbReference>
<evidence type="ECO:0000313" key="1">
    <source>
        <dbReference type="EMBL" id="EXC16756.1"/>
    </source>
</evidence>
<protein>
    <submittedName>
        <fullName evidence="1">Uncharacterized protein</fullName>
    </submittedName>
</protein>
<dbReference type="Proteomes" id="UP000030645">
    <property type="component" value="Unassembled WGS sequence"/>
</dbReference>
<organism evidence="1 2">
    <name type="scientific">Morus notabilis</name>
    <dbReference type="NCBI Taxonomy" id="981085"/>
    <lineage>
        <taxon>Eukaryota</taxon>
        <taxon>Viridiplantae</taxon>
        <taxon>Streptophyta</taxon>
        <taxon>Embryophyta</taxon>
        <taxon>Tracheophyta</taxon>
        <taxon>Spermatophyta</taxon>
        <taxon>Magnoliopsida</taxon>
        <taxon>eudicotyledons</taxon>
        <taxon>Gunneridae</taxon>
        <taxon>Pentapetalae</taxon>
        <taxon>rosids</taxon>
        <taxon>fabids</taxon>
        <taxon>Rosales</taxon>
        <taxon>Moraceae</taxon>
        <taxon>Moreae</taxon>
        <taxon>Morus</taxon>
    </lineage>
</organism>
<evidence type="ECO:0000313" key="2">
    <source>
        <dbReference type="Proteomes" id="UP000030645"/>
    </source>
</evidence>
<reference evidence="2" key="1">
    <citation type="submission" date="2013-01" db="EMBL/GenBank/DDBJ databases">
        <title>Draft Genome Sequence of a Mulberry Tree, Morus notabilis C.K. Schneid.</title>
        <authorList>
            <person name="He N."/>
            <person name="Zhao S."/>
        </authorList>
    </citation>
    <scope>NUCLEOTIDE SEQUENCE</scope>
</reference>